<dbReference type="InterPro" id="IPR041700">
    <property type="entry name" value="OMP_b-brl_3"/>
</dbReference>
<dbReference type="SUPFAM" id="SSF56935">
    <property type="entry name" value="Porins"/>
    <property type="match status" value="1"/>
</dbReference>
<evidence type="ECO:0000256" key="6">
    <source>
        <dbReference type="ARBA" id="ARBA00023237"/>
    </source>
</evidence>
<dbReference type="Pfam" id="PF13715">
    <property type="entry name" value="CarbopepD_reg_2"/>
    <property type="match status" value="1"/>
</dbReference>
<dbReference type="PROSITE" id="PS52016">
    <property type="entry name" value="TONB_DEPENDENT_REC_3"/>
    <property type="match status" value="1"/>
</dbReference>
<keyword evidence="2 7" id="KW-0813">Transport</keyword>
<comment type="subcellular location">
    <subcellularLocation>
        <location evidence="1 7">Cell outer membrane</location>
        <topology evidence="1 7">Multi-pass membrane protein</topology>
    </subcellularLocation>
</comment>
<dbReference type="RefSeq" id="WP_377023210.1">
    <property type="nucleotide sequence ID" value="NZ_JBHLTS010000022.1"/>
</dbReference>
<dbReference type="InterPro" id="IPR039426">
    <property type="entry name" value="TonB-dep_rcpt-like"/>
</dbReference>
<dbReference type="PANTHER" id="PTHR40980">
    <property type="entry name" value="PLUG DOMAIN-CONTAINING PROTEIN"/>
    <property type="match status" value="1"/>
</dbReference>
<accession>A0ABV6L7D4</accession>
<feature type="domain" description="Outer membrane protein beta-barrel" evidence="9">
    <location>
        <begin position="377"/>
        <end position="780"/>
    </location>
</feature>
<evidence type="ECO:0000313" key="10">
    <source>
        <dbReference type="EMBL" id="MFC0515376.1"/>
    </source>
</evidence>
<evidence type="ECO:0000313" key="11">
    <source>
        <dbReference type="Proteomes" id="UP001589828"/>
    </source>
</evidence>
<keyword evidence="5 7" id="KW-0472">Membrane</keyword>
<keyword evidence="3 7" id="KW-1134">Transmembrane beta strand</keyword>
<keyword evidence="11" id="KW-1185">Reference proteome</keyword>
<protein>
    <submittedName>
        <fullName evidence="10">Outer membrane beta-barrel protein</fullName>
    </submittedName>
</protein>
<evidence type="ECO:0000256" key="5">
    <source>
        <dbReference type="ARBA" id="ARBA00023136"/>
    </source>
</evidence>
<dbReference type="Gene3D" id="2.40.170.20">
    <property type="entry name" value="TonB-dependent receptor, beta-barrel domain"/>
    <property type="match status" value="1"/>
</dbReference>
<keyword evidence="4 7" id="KW-0812">Transmembrane</keyword>
<evidence type="ECO:0000256" key="7">
    <source>
        <dbReference type="PROSITE-ProRule" id="PRU01360"/>
    </source>
</evidence>
<dbReference type="InterPro" id="IPR012910">
    <property type="entry name" value="Plug_dom"/>
</dbReference>
<evidence type="ECO:0000256" key="4">
    <source>
        <dbReference type="ARBA" id="ARBA00022692"/>
    </source>
</evidence>
<dbReference type="SUPFAM" id="SSF49478">
    <property type="entry name" value="Cna protein B-type domain"/>
    <property type="match status" value="1"/>
</dbReference>
<dbReference type="Proteomes" id="UP001589828">
    <property type="component" value="Unassembled WGS sequence"/>
</dbReference>
<keyword evidence="6 7" id="KW-0998">Cell outer membrane</keyword>
<organism evidence="10 11">
    <name type="scientific">Mucilaginibacter angelicae</name>
    <dbReference type="NCBI Taxonomy" id="869718"/>
    <lineage>
        <taxon>Bacteria</taxon>
        <taxon>Pseudomonadati</taxon>
        <taxon>Bacteroidota</taxon>
        <taxon>Sphingobacteriia</taxon>
        <taxon>Sphingobacteriales</taxon>
        <taxon>Sphingobacteriaceae</taxon>
        <taxon>Mucilaginibacter</taxon>
    </lineage>
</organism>
<dbReference type="Gene3D" id="2.170.130.10">
    <property type="entry name" value="TonB-dependent receptor, plug domain"/>
    <property type="match status" value="1"/>
</dbReference>
<reference evidence="10 11" key="1">
    <citation type="submission" date="2024-09" db="EMBL/GenBank/DDBJ databases">
        <authorList>
            <person name="Sun Q."/>
            <person name="Mori K."/>
        </authorList>
    </citation>
    <scope>NUCLEOTIDE SEQUENCE [LARGE SCALE GENOMIC DNA]</scope>
    <source>
        <strain evidence="10 11">NCAIM B.02415</strain>
    </source>
</reference>
<dbReference type="InterPro" id="IPR037066">
    <property type="entry name" value="Plug_dom_sf"/>
</dbReference>
<evidence type="ECO:0000256" key="1">
    <source>
        <dbReference type="ARBA" id="ARBA00004571"/>
    </source>
</evidence>
<comment type="similarity">
    <text evidence="7">Belongs to the TonB-dependent receptor family.</text>
</comment>
<evidence type="ECO:0000256" key="3">
    <source>
        <dbReference type="ARBA" id="ARBA00022452"/>
    </source>
</evidence>
<dbReference type="Pfam" id="PF14905">
    <property type="entry name" value="OMP_b-brl_3"/>
    <property type="match status" value="1"/>
</dbReference>
<evidence type="ECO:0000256" key="2">
    <source>
        <dbReference type="ARBA" id="ARBA00022448"/>
    </source>
</evidence>
<evidence type="ECO:0000259" key="9">
    <source>
        <dbReference type="Pfam" id="PF14905"/>
    </source>
</evidence>
<name>A0ABV6L7D4_9SPHI</name>
<proteinExistence type="inferred from homology"/>
<evidence type="ECO:0000259" key="8">
    <source>
        <dbReference type="Pfam" id="PF07715"/>
    </source>
</evidence>
<comment type="caution">
    <text evidence="10">The sequence shown here is derived from an EMBL/GenBank/DDBJ whole genome shotgun (WGS) entry which is preliminary data.</text>
</comment>
<dbReference type="Pfam" id="PF07715">
    <property type="entry name" value="Plug"/>
    <property type="match status" value="1"/>
</dbReference>
<gene>
    <name evidence="10" type="ORF">ACFFGT_14250</name>
</gene>
<dbReference type="Gene3D" id="2.60.40.1120">
    <property type="entry name" value="Carboxypeptidase-like, regulatory domain"/>
    <property type="match status" value="1"/>
</dbReference>
<dbReference type="EMBL" id="JBHLTS010000022">
    <property type="protein sequence ID" value="MFC0515376.1"/>
    <property type="molecule type" value="Genomic_DNA"/>
</dbReference>
<dbReference type="InterPro" id="IPR036942">
    <property type="entry name" value="Beta-barrel_TonB_sf"/>
</dbReference>
<feature type="domain" description="TonB-dependent receptor plug" evidence="8">
    <location>
        <begin position="125"/>
        <end position="218"/>
    </location>
</feature>
<dbReference type="PANTHER" id="PTHR40980:SF4">
    <property type="entry name" value="TONB-DEPENDENT RECEPTOR-LIKE BETA-BARREL DOMAIN-CONTAINING PROTEIN"/>
    <property type="match status" value="1"/>
</dbReference>
<sequence length="805" mass="89581">MRPLYILLFFVIYGSFAYAQGNILGKINDDKNLPVAGAIVRLQKLPDTAIYKVLTTDTSGRFIFKDVFQGNYLLKISLVGYQSSKLLITCRDSLTDAGVITLKSAVVQLHEVSIQAKTPLIEKQIDRTVVNVDQNIANTGTNALELLKKLPGVQVTPDGQVTLNGKSGVNVTIDGRTTFLSADDLANLLTNTPSSDIQKIEIMTNPSAKYDAGGTGGIINIIRKKNTKSGFNGNVTAGTGLGPHYSRYNSSLVLNFKTDKYNLYLNNSYGYSNGYTSSYGTSDIMNGNALASEQNTTNQATTINKAYNSSAGIDLYLSKKATLTLTGSVSDRSSNNNLTSILTTADSNRVKTGSENFNALNIDKPLNFTTGIQLLHKPDTTIRAWSVDVDYSDYRYRPGQYNTGLNYDPSGFFLNRSNVFIDEMRTLHILGARTDYVMPLPGNGKIEAGLKSSYVKTLNNSIYYNQVNGLNVADPSQSDDNVNSENINAAYINFNRQYKKIAVQAGLRAEQTQMDGKQLNNAASFHQNYFGLFPTVFVNDKIDERNTLNFQFGKRIDRPDYHELVPFRRPLSATLSFQGNPNLKPDINWHSELTWSWKNTFFVTAAYDLDHNYLRTLYYLDSNKTTITRMPTNIPLAQSWNVDLSFNKVLVKWFTTNTTATFYQNLFNGTANNGFSFDDPGFVTLDLVTNNSFRCSDNLSLEADFEYESRRQFVGSIFGAYSVLSLAAKQKLFHGQGSLTLNANNILNTESRGSSDRYLNLIQHGYSYVYSRAFLLTFNYRFGSGKLAKTQSKSGSEEEQKRAGN</sequence>